<evidence type="ECO:0000313" key="2">
    <source>
        <dbReference type="EMBL" id="KAK3595414.1"/>
    </source>
</evidence>
<keyword evidence="3" id="KW-1185">Reference proteome</keyword>
<reference evidence="2" key="3">
    <citation type="submission" date="2023-05" db="EMBL/GenBank/DDBJ databases">
        <authorList>
            <person name="Smith C.H."/>
        </authorList>
    </citation>
    <scope>NUCLEOTIDE SEQUENCE</scope>
    <source>
        <strain evidence="2">CHS0354</strain>
        <tissue evidence="2">Mantle</tissue>
    </source>
</reference>
<feature type="chain" id="PRO_5042050984" evidence="1">
    <location>
        <begin position="21"/>
        <end position="110"/>
    </location>
</feature>
<protein>
    <submittedName>
        <fullName evidence="2">Uncharacterized protein</fullName>
    </submittedName>
</protein>
<dbReference type="SMART" id="SM00289">
    <property type="entry name" value="WR1"/>
    <property type="match status" value="2"/>
</dbReference>
<dbReference type="AlphaFoldDB" id="A0AAE0SPH6"/>
<comment type="caution">
    <text evidence="2">The sequence shown here is derived from an EMBL/GenBank/DDBJ whole genome shotgun (WGS) entry which is preliminary data.</text>
</comment>
<dbReference type="InterPro" id="IPR028150">
    <property type="entry name" value="Lustrin_cystein"/>
</dbReference>
<name>A0AAE0SPH6_9BIVA</name>
<sequence>MQPYLALLVIGLFLWENCIATCPDGSTNTLVCDPFVPFQCPVGYMCINQGDNNGMCCLEPAYSCPRGFPIGYGNSFGLRRCNGLPCPFTYYCKAVEPAVVIPGVCCPHLF</sequence>
<evidence type="ECO:0000313" key="3">
    <source>
        <dbReference type="Proteomes" id="UP001195483"/>
    </source>
</evidence>
<keyword evidence="1" id="KW-0732">Signal</keyword>
<feature type="signal peptide" evidence="1">
    <location>
        <begin position="1"/>
        <end position="20"/>
    </location>
</feature>
<reference evidence="2" key="1">
    <citation type="journal article" date="2021" name="Genome Biol. Evol.">
        <title>A High-Quality Reference Genome for a Parasitic Bivalve with Doubly Uniparental Inheritance (Bivalvia: Unionida).</title>
        <authorList>
            <person name="Smith C.H."/>
        </authorList>
    </citation>
    <scope>NUCLEOTIDE SEQUENCE</scope>
    <source>
        <strain evidence="2">CHS0354</strain>
    </source>
</reference>
<evidence type="ECO:0000256" key="1">
    <source>
        <dbReference type="SAM" id="SignalP"/>
    </source>
</evidence>
<dbReference type="InterPro" id="IPR006150">
    <property type="entry name" value="Cys_repeat_1"/>
</dbReference>
<dbReference type="Pfam" id="PF14625">
    <property type="entry name" value="Lustrin_cystein"/>
    <property type="match status" value="1"/>
</dbReference>
<proteinExistence type="predicted"/>
<reference evidence="2" key="2">
    <citation type="journal article" date="2021" name="Genome Biol. Evol.">
        <title>Developing a high-quality reference genome for a parasitic bivalve with doubly uniparental inheritance (Bivalvia: Unionida).</title>
        <authorList>
            <person name="Smith C.H."/>
        </authorList>
    </citation>
    <scope>NUCLEOTIDE SEQUENCE</scope>
    <source>
        <strain evidence="2">CHS0354</strain>
        <tissue evidence="2">Mantle</tissue>
    </source>
</reference>
<dbReference type="Proteomes" id="UP001195483">
    <property type="component" value="Unassembled WGS sequence"/>
</dbReference>
<dbReference type="EMBL" id="JAEAOA010000272">
    <property type="protein sequence ID" value="KAK3595414.1"/>
    <property type="molecule type" value="Genomic_DNA"/>
</dbReference>
<gene>
    <name evidence="2" type="ORF">CHS0354_003405</name>
</gene>
<organism evidence="2 3">
    <name type="scientific">Potamilus streckersoni</name>
    <dbReference type="NCBI Taxonomy" id="2493646"/>
    <lineage>
        <taxon>Eukaryota</taxon>
        <taxon>Metazoa</taxon>
        <taxon>Spiralia</taxon>
        <taxon>Lophotrochozoa</taxon>
        <taxon>Mollusca</taxon>
        <taxon>Bivalvia</taxon>
        <taxon>Autobranchia</taxon>
        <taxon>Heteroconchia</taxon>
        <taxon>Palaeoheterodonta</taxon>
        <taxon>Unionida</taxon>
        <taxon>Unionoidea</taxon>
        <taxon>Unionidae</taxon>
        <taxon>Ambleminae</taxon>
        <taxon>Lampsilini</taxon>
        <taxon>Potamilus</taxon>
    </lineage>
</organism>
<accession>A0AAE0SPH6</accession>